<proteinExistence type="inferred from homology"/>
<keyword evidence="10 14" id="KW-1133">Transmembrane helix</keyword>
<feature type="transmembrane region" description="Helical" evidence="14">
    <location>
        <begin position="61"/>
        <end position="86"/>
    </location>
</feature>
<comment type="subcellular location">
    <subcellularLocation>
        <location evidence="1">Cell membrane</location>
        <topology evidence="1">Multi-pass membrane protein</topology>
    </subcellularLocation>
</comment>
<dbReference type="GO" id="GO:0009055">
    <property type="term" value="F:electron transfer activity"/>
    <property type="evidence" value="ECO:0007669"/>
    <property type="project" value="InterPro"/>
</dbReference>
<evidence type="ECO:0000256" key="14">
    <source>
        <dbReference type="SAM" id="Phobius"/>
    </source>
</evidence>
<keyword evidence="4" id="KW-1003">Cell membrane</keyword>
<dbReference type="SUPFAM" id="SSF46626">
    <property type="entry name" value="Cytochrome c"/>
    <property type="match status" value="1"/>
</dbReference>
<dbReference type="GO" id="GO:0046872">
    <property type="term" value="F:metal ion binding"/>
    <property type="evidence" value="ECO:0007669"/>
    <property type="project" value="UniProtKB-KW"/>
</dbReference>
<feature type="transmembrane region" description="Helical" evidence="14">
    <location>
        <begin position="212"/>
        <end position="235"/>
    </location>
</feature>
<dbReference type="SUPFAM" id="SSF48695">
    <property type="entry name" value="Multiheme cytochromes"/>
    <property type="match status" value="1"/>
</dbReference>
<accession>A0A8J6NE25</accession>
<dbReference type="EMBL" id="JACNJZ010000071">
    <property type="protein sequence ID" value="MBC8317113.1"/>
    <property type="molecule type" value="Genomic_DNA"/>
</dbReference>
<feature type="transmembrane region" description="Helical" evidence="14">
    <location>
        <begin position="98"/>
        <end position="121"/>
    </location>
</feature>
<dbReference type="Pfam" id="PF22113">
    <property type="entry name" value="Mtrc-MtrF_II-IV_dom"/>
    <property type="match status" value="1"/>
</dbReference>
<evidence type="ECO:0000256" key="13">
    <source>
        <dbReference type="PROSITE-ProRule" id="PRU00433"/>
    </source>
</evidence>
<dbReference type="PANTHER" id="PTHR35038">
    <property type="entry name" value="DISSIMILATORY SULFITE REDUCTASE SIRA"/>
    <property type="match status" value="1"/>
</dbReference>
<evidence type="ECO:0000259" key="15">
    <source>
        <dbReference type="PROSITE" id="PS51007"/>
    </source>
</evidence>
<dbReference type="InterPro" id="IPR051829">
    <property type="entry name" value="Multiheme_Cytochr_ET"/>
</dbReference>
<comment type="caution">
    <text evidence="16">The sequence shown here is derived from an EMBL/GenBank/DDBJ whole genome shotgun (WGS) entry which is preliminary data.</text>
</comment>
<sequence length="880" mass="98506">MNYPVWSLDFAGGGLLIAMMAIFHVYISHFAIGGGLFLVLTERKGLRENSQAILDYTRKHTKFFLILTLVFGTITGVGIWFTIALLNPAATSKLIHTFVFAWAVEWVFFSLEIVSIFIYFYTFGRMDPKKHQLIGWLYFIFGWLSLFVINGIIGFMLTPGFWIETGNFWDGFFNPTFWPALFFRTFLALMIAGLFGFLTSSMIKEESFRLKMVRYCSLWLLIPIGLFLVSGWWYLTSTPAHVQEMIIVRMPELKPFLTAFQWLTPILILGGLLMAVRMPRPICRAMAVVLLVVGILYMGAFEFIREGGRRPYILYDYMYSNSILKEDYPKVRETGVLQEAKWVINKEITSDNTIEAGKELFTLLCMPCHSQGGVLNDILPLTAKYDRFGMNAMLTGIGKVNRYMPPFAGNDKERDALAAYIVHRLHGKELTEGVEVDIISEKDVVPPFNGATDEYVLLAWNTLGVHDLTDADNYWSFHPPGNDIFAQLIKRGEVPEVVSAAVVVSYAVEKAFRNPSDHVPFWNNTSSLLGRMVPSNTGLTGNGLTGIMKYGQQGAFVAEGVPVTPYPDGGGYQPYPKVTIEARDQGGALLASTQVVVPVSTEMGCKNCHGGPWRVDGRAGFSDKTAADILATHDRISKTDLLARAESGDPVLCQSCHLSTGKKALGNQSNLSLSAAIHGFHANYLSDREDDACNACHPNNSTGSTHFMRGIHKAIGLTCVECHGYLEDHALSLLKKEMQLGREKAAYLMENLSPRSVESIQDVQPRSPWVNEPDCLNCHVDFQPPEVVATFNEWTDSEEGLYRNRKEISDAIFCAACHGSPHALYPAENPYGQNRDVLQPMQYQNLPYPVGSNKNCSICHTIDMEEDFHHPNSFTTFRNE</sequence>
<evidence type="ECO:0000313" key="16">
    <source>
        <dbReference type="EMBL" id="MBC8317113.1"/>
    </source>
</evidence>
<evidence type="ECO:0000256" key="1">
    <source>
        <dbReference type="ARBA" id="ARBA00004651"/>
    </source>
</evidence>
<dbReference type="InterPro" id="IPR036280">
    <property type="entry name" value="Multihaem_cyt_sf"/>
</dbReference>
<evidence type="ECO:0000256" key="7">
    <source>
        <dbReference type="ARBA" id="ARBA00022723"/>
    </source>
</evidence>
<dbReference type="GO" id="GO:0070069">
    <property type="term" value="C:cytochrome complex"/>
    <property type="evidence" value="ECO:0007669"/>
    <property type="project" value="InterPro"/>
</dbReference>
<feature type="domain" description="Cytochrome c" evidence="15">
    <location>
        <begin position="352"/>
        <end position="425"/>
    </location>
</feature>
<dbReference type="GO" id="GO:0020037">
    <property type="term" value="F:heme binding"/>
    <property type="evidence" value="ECO:0007669"/>
    <property type="project" value="InterPro"/>
</dbReference>
<feature type="transmembrane region" description="Helical" evidence="14">
    <location>
        <begin position="15"/>
        <end position="40"/>
    </location>
</feature>
<keyword evidence="11 13" id="KW-0408">Iron</keyword>
<dbReference type="InterPro" id="IPR002585">
    <property type="entry name" value="Cyt-d_ubiquinol_oxidase_su_1"/>
</dbReference>
<evidence type="ECO:0000256" key="5">
    <source>
        <dbReference type="ARBA" id="ARBA00022617"/>
    </source>
</evidence>
<evidence type="ECO:0000256" key="2">
    <source>
        <dbReference type="ARBA" id="ARBA00009819"/>
    </source>
</evidence>
<dbReference type="AlphaFoldDB" id="A0A8J6NE25"/>
<evidence type="ECO:0000256" key="9">
    <source>
        <dbReference type="ARBA" id="ARBA00022982"/>
    </source>
</evidence>
<dbReference type="GO" id="GO:0005886">
    <property type="term" value="C:plasma membrane"/>
    <property type="evidence" value="ECO:0007669"/>
    <property type="project" value="UniProtKB-SubCell"/>
</dbReference>
<dbReference type="Proteomes" id="UP000614424">
    <property type="component" value="Unassembled WGS sequence"/>
</dbReference>
<feature type="transmembrane region" description="Helical" evidence="14">
    <location>
        <begin position="282"/>
        <end position="301"/>
    </location>
</feature>
<keyword evidence="8" id="KW-0732">Signal</keyword>
<evidence type="ECO:0000256" key="12">
    <source>
        <dbReference type="ARBA" id="ARBA00023136"/>
    </source>
</evidence>
<evidence type="ECO:0000256" key="11">
    <source>
        <dbReference type="ARBA" id="ARBA00023004"/>
    </source>
</evidence>
<gene>
    <name evidence="16" type="ORF">H8E41_04350</name>
</gene>
<keyword evidence="6 14" id="KW-0812">Transmembrane</keyword>
<dbReference type="Pfam" id="PF01654">
    <property type="entry name" value="Cyt_bd_oxida_I"/>
    <property type="match status" value="1"/>
</dbReference>
<keyword evidence="12 14" id="KW-0472">Membrane</keyword>
<feature type="transmembrane region" description="Helical" evidence="14">
    <location>
        <begin position="133"/>
        <end position="157"/>
    </location>
</feature>
<keyword evidence="5 13" id="KW-0349">Heme</keyword>
<organism evidence="16 17">
    <name type="scientific">Candidatus Desulfobia pelagia</name>
    <dbReference type="NCBI Taxonomy" id="2841692"/>
    <lineage>
        <taxon>Bacteria</taxon>
        <taxon>Pseudomonadati</taxon>
        <taxon>Thermodesulfobacteriota</taxon>
        <taxon>Desulfobulbia</taxon>
        <taxon>Desulfobulbales</taxon>
        <taxon>Desulfobulbaceae</taxon>
        <taxon>Candidatus Desulfobia</taxon>
    </lineage>
</organism>
<dbReference type="Gene3D" id="1.10.760.10">
    <property type="entry name" value="Cytochrome c-like domain"/>
    <property type="match status" value="1"/>
</dbReference>
<feature type="transmembrane region" description="Helical" evidence="14">
    <location>
        <begin position="255"/>
        <end position="275"/>
    </location>
</feature>
<evidence type="ECO:0000313" key="17">
    <source>
        <dbReference type="Proteomes" id="UP000614424"/>
    </source>
</evidence>
<comment type="similarity">
    <text evidence="2">Belongs to the cytochrome ubiquinol oxidase subunit 1 family.</text>
</comment>
<protein>
    <submittedName>
        <fullName evidence="16">Cytochrome ubiquinol oxidase subunit I</fullName>
    </submittedName>
</protein>
<keyword evidence="3" id="KW-0813">Transport</keyword>
<dbReference type="InterPro" id="IPR009056">
    <property type="entry name" value="Cyt_c-like_dom"/>
</dbReference>
<reference evidence="16 17" key="1">
    <citation type="submission" date="2020-08" db="EMBL/GenBank/DDBJ databases">
        <title>Bridging the membrane lipid divide: bacteria of the FCB group superphylum have the potential to synthesize archaeal ether lipids.</title>
        <authorList>
            <person name="Villanueva L."/>
            <person name="Von Meijenfeldt F.A.B."/>
            <person name="Westbye A.B."/>
            <person name="Yadav S."/>
            <person name="Hopmans E.C."/>
            <person name="Dutilh B.E."/>
            <person name="Sinninghe Damste J.S."/>
        </authorList>
    </citation>
    <scope>NUCLEOTIDE SEQUENCE [LARGE SCALE GENOMIC DNA]</scope>
    <source>
        <strain evidence="16">NIOZ-UU47</strain>
    </source>
</reference>
<evidence type="ECO:0000256" key="10">
    <source>
        <dbReference type="ARBA" id="ARBA00022989"/>
    </source>
</evidence>
<dbReference type="PROSITE" id="PS51007">
    <property type="entry name" value="CYTC"/>
    <property type="match status" value="1"/>
</dbReference>
<evidence type="ECO:0000256" key="6">
    <source>
        <dbReference type="ARBA" id="ARBA00022692"/>
    </source>
</evidence>
<keyword evidence="9" id="KW-0249">Electron transport</keyword>
<dbReference type="PANTHER" id="PTHR35038:SF8">
    <property type="entry name" value="C-TYPE POLYHEME CYTOCHROME OMCC"/>
    <property type="match status" value="1"/>
</dbReference>
<evidence type="ECO:0000256" key="3">
    <source>
        <dbReference type="ARBA" id="ARBA00022448"/>
    </source>
</evidence>
<dbReference type="GO" id="GO:0019646">
    <property type="term" value="P:aerobic electron transport chain"/>
    <property type="evidence" value="ECO:0007669"/>
    <property type="project" value="InterPro"/>
</dbReference>
<evidence type="ECO:0000256" key="8">
    <source>
        <dbReference type="ARBA" id="ARBA00022729"/>
    </source>
</evidence>
<name>A0A8J6NE25_9BACT</name>
<dbReference type="InterPro" id="IPR036909">
    <property type="entry name" value="Cyt_c-like_dom_sf"/>
</dbReference>
<feature type="transmembrane region" description="Helical" evidence="14">
    <location>
        <begin position="177"/>
        <end position="200"/>
    </location>
</feature>
<keyword evidence="7 13" id="KW-0479">Metal-binding</keyword>
<dbReference type="Gene3D" id="1.10.1130.10">
    <property type="entry name" value="Flavocytochrome C3, Chain A"/>
    <property type="match status" value="1"/>
</dbReference>
<evidence type="ECO:0000256" key="4">
    <source>
        <dbReference type="ARBA" id="ARBA00022475"/>
    </source>
</evidence>
<dbReference type="InterPro" id="IPR054337">
    <property type="entry name" value="Mtrc-MtrF-like_dom_II/IV"/>
</dbReference>